<name>A0A640V5S8_9ACTN</name>
<dbReference type="EMBL" id="BLIR01000003">
    <property type="protein sequence ID" value="GFE41506.1"/>
    <property type="molecule type" value="Genomic_DNA"/>
</dbReference>
<proteinExistence type="predicted"/>
<comment type="caution">
    <text evidence="1">The sequence shown here is derived from an EMBL/GenBank/DDBJ whole genome shotgun (WGS) entry which is preliminary data.</text>
</comment>
<evidence type="ECO:0000313" key="2">
    <source>
        <dbReference type="Proteomes" id="UP000431826"/>
    </source>
</evidence>
<evidence type="ECO:0000313" key="1">
    <source>
        <dbReference type="EMBL" id="GFE41506.1"/>
    </source>
</evidence>
<protein>
    <submittedName>
        <fullName evidence="1">Uncharacterized protein</fullName>
    </submittedName>
</protein>
<keyword evidence="2" id="KW-1185">Reference proteome</keyword>
<reference evidence="1 2" key="1">
    <citation type="submission" date="2019-12" db="EMBL/GenBank/DDBJ databases">
        <title>Whole genome shotgun sequence of Streptomyces tubercidicus NBRC 13090.</title>
        <authorList>
            <person name="Ichikawa N."/>
            <person name="Kimura A."/>
            <person name="Kitahashi Y."/>
            <person name="Komaki H."/>
            <person name="Tamura T."/>
        </authorList>
    </citation>
    <scope>NUCLEOTIDE SEQUENCE [LARGE SCALE GENOMIC DNA]</scope>
    <source>
        <strain evidence="1 2">NBRC 13090</strain>
    </source>
</reference>
<dbReference type="AlphaFoldDB" id="A0A640V5S8"/>
<organism evidence="1 2">
    <name type="scientific">Streptomyces tubercidicus</name>
    <dbReference type="NCBI Taxonomy" id="47759"/>
    <lineage>
        <taxon>Bacteria</taxon>
        <taxon>Bacillati</taxon>
        <taxon>Actinomycetota</taxon>
        <taxon>Actinomycetes</taxon>
        <taxon>Kitasatosporales</taxon>
        <taxon>Streptomycetaceae</taxon>
        <taxon>Streptomyces</taxon>
    </lineage>
</organism>
<sequence length="116" mass="11826">MPLADDWLAPWFARARAVLKGEPMVALLADLATAAPLPGRSAARIINLPLQPAAAALSTTPHLLTAALLRLAEAGLLTCTYDGEADSLHATITLLSGEAAPGEAVYGGEVGEAVLS</sequence>
<gene>
    <name evidence="1" type="ORF">Stube_61790</name>
</gene>
<dbReference type="Proteomes" id="UP000431826">
    <property type="component" value="Unassembled WGS sequence"/>
</dbReference>
<accession>A0A640V5S8</accession>